<protein>
    <submittedName>
        <fullName evidence="3">Universal stress protein</fullName>
    </submittedName>
</protein>
<gene>
    <name evidence="3" type="ORF">FOA19_22060</name>
</gene>
<dbReference type="PANTHER" id="PTHR46268:SF22">
    <property type="entry name" value="SENSOR PROTEIN KDPD-RELATED"/>
    <property type="match status" value="1"/>
</dbReference>
<comment type="similarity">
    <text evidence="1">Belongs to the universal stress protein A family.</text>
</comment>
<dbReference type="Pfam" id="PF00582">
    <property type="entry name" value="Usp"/>
    <property type="match status" value="1"/>
</dbReference>
<dbReference type="EMBL" id="VKKY01000003">
    <property type="protein sequence ID" value="KAA3437058.1"/>
    <property type="molecule type" value="Genomic_DNA"/>
</dbReference>
<keyword evidence="4" id="KW-1185">Reference proteome</keyword>
<evidence type="ECO:0000313" key="3">
    <source>
        <dbReference type="EMBL" id="KAA3437058.1"/>
    </source>
</evidence>
<dbReference type="InterPro" id="IPR006015">
    <property type="entry name" value="Universal_stress_UspA"/>
</dbReference>
<dbReference type="InterPro" id="IPR006016">
    <property type="entry name" value="UspA"/>
</dbReference>
<comment type="caution">
    <text evidence="3">The sequence shown here is derived from an EMBL/GenBank/DDBJ whole genome shotgun (WGS) entry which is preliminary data.</text>
</comment>
<organism evidence="3 4">
    <name type="scientific">Rufibacter hautae</name>
    <dbReference type="NCBI Taxonomy" id="2595005"/>
    <lineage>
        <taxon>Bacteria</taxon>
        <taxon>Pseudomonadati</taxon>
        <taxon>Bacteroidota</taxon>
        <taxon>Cytophagia</taxon>
        <taxon>Cytophagales</taxon>
        <taxon>Hymenobacteraceae</taxon>
        <taxon>Rufibacter</taxon>
    </lineage>
</organism>
<dbReference type="PRINTS" id="PR01438">
    <property type="entry name" value="UNVRSLSTRESS"/>
</dbReference>
<dbReference type="OrthoDB" id="1522603at2"/>
<evidence type="ECO:0000313" key="4">
    <source>
        <dbReference type="Proteomes" id="UP000324133"/>
    </source>
</evidence>
<name>A0A5B6TA35_9BACT</name>
<proteinExistence type="inferred from homology"/>
<dbReference type="Gene3D" id="3.40.50.12370">
    <property type="match status" value="1"/>
</dbReference>
<feature type="domain" description="UspA" evidence="2">
    <location>
        <begin position="3"/>
        <end position="148"/>
    </location>
</feature>
<dbReference type="Proteomes" id="UP000324133">
    <property type="component" value="Unassembled WGS sequence"/>
</dbReference>
<dbReference type="RefSeq" id="WP_149092999.1">
    <property type="nucleotide sequence ID" value="NZ_VKKY01000003.1"/>
</dbReference>
<reference evidence="3 4" key="1">
    <citation type="submission" date="2019-07" db="EMBL/GenBank/DDBJ databases">
        <title>Rufibacter sp. nov., isolated from lake sediment.</title>
        <authorList>
            <person name="Qu J.-H."/>
        </authorList>
    </citation>
    <scope>NUCLEOTIDE SEQUENCE [LARGE SCALE GENOMIC DNA]</scope>
    <source>
        <strain evidence="3 4">NBS58-1</strain>
    </source>
</reference>
<dbReference type="AlphaFoldDB" id="A0A5B6TA35"/>
<sequence length="286" mass="32013">MGRFICATDFSGASENAIQYAGEIGQRINSDIVLFHNIDETKEPALVAASGESICPITREKEQKKEARTQMKRLQTYLENGDEDLSLGYKSKISSGDTSQTLATLAQEEHADLVVLASDPSHGLQEMVDQSLTARIIQQVPCPVLVVPGNVTFKPIRRMVLAIDLHGFCPANMSEVLKLAGYFGAQLQLLFVLPKEEPTARQFVEEELERISRRLPYHRISQHIEVNSSVEEGISQFCFNHRADMLVVGAHASNIWKHLLQPGHQQTPSYYPNLPLLVVHPKKIRF</sequence>
<dbReference type="PANTHER" id="PTHR46268">
    <property type="entry name" value="STRESS RESPONSE PROTEIN NHAX"/>
    <property type="match status" value="1"/>
</dbReference>
<evidence type="ECO:0000259" key="2">
    <source>
        <dbReference type="Pfam" id="PF00582"/>
    </source>
</evidence>
<accession>A0A5B6TA35</accession>
<dbReference type="CDD" id="cd00293">
    <property type="entry name" value="USP-like"/>
    <property type="match status" value="2"/>
</dbReference>
<dbReference type="SUPFAM" id="SSF52402">
    <property type="entry name" value="Adenine nucleotide alpha hydrolases-like"/>
    <property type="match status" value="2"/>
</dbReference>
<evidence type="ECO:0000256" key="1">
    <source>
        <dbReference type="ARBA" id="ARBA00008791"/>
    </source>
</evidence>